<gene>
    <name evidence="5" type="ORF">VFPPC_10238</name>
</gene>
<feature type="compositionally biased region" description="Low complexity" evidence="2">
    <location>
        <begin position="122"/>
        <end position="183"/>
    </location>
</feature>
<dbReference type="GeneID" id="28852633"/>
<dbReference type="EMBL" id="LSBJ02000010">
    <property type="protein sequence ID" value="OAQ59208.1"/>
    <property type="molecule type" value="Genomic_DNA"/>
</dbReference>
<dbReference type="KEGG" id="pchm:VFPPC_10238"/>
<keyword evidence="6" id="KW-1185">Reference proteome</keyword>
<dbReference type="InterPro" id="IPR018466">
    <property type="entry name" value="Kre9/Knh1-like_N"/>
</dbReference>
<feature type="signal peptide" evidence="3">
    <location>
        <begin position="1"/>
        <end position="17"/>
    </location>
</feature>
<evidence type="ECO:0000256" key="2">
    <source>
        <dbReference type="SAM" id="MobiDB-lite"/>
    </source>
</evidence>
<protein>
    <submittedName>
        <fullName evidence="5">Cell wall beta-glucan synthesis</fullName>
    </submittedName>
</protein>
<sequence length="246" mass="24600">MPSLVLFALGLLPLAWALQINNPGHPATGSGVTVTWSHSASDPAKFDLYLWNGAAQTPAVNKLLAGGVATSTGAVSVRIPCDIPSSGAYQLFAVNGANTSDIYARSSQFSIAVVDCKETTTTTTTTTSTKTTTGTTSSTGTKTGTSSTTSSTVTKPTSSDSSSGTCTSSEQSHTESQTSKSTSIPTSGGNTTVTVPCSTPCKVTTTVGVTPTGSQSPTTIPIGGASQAGVQLLSVAAAFVLAMMAT</sequence>
<organism evidence="5 6">
    <name type="scientific">Pochonia chlamydosporia 170</name>
    <dbReference type="NCBI Taxonomy" id="1380566"/>
    <lineage>
        <taxon>Eukaryota</taxon>
        <taxon>Fungi</taxon>
        <taxon>Dikarya</taxon>
        <taxon>Ascomycota</taxon>
        <taxon>Pezizomycotina</taxon>
        <taxon>Sordariomycetes</taxon>
        <taxon>Hypocreomycetidae</taxon>
        <taxon>Hypocreales</taxon>
        <taxon>Clavicipitaceae</taxon>
        <taxon>Pochonia</taxon>
    </lineage>
</organism>
<feature type="domain" description="Yeast cell wall synthesis Kre9/Knh1-like N-terminal" evidence="4">
    <location>
        <begin position="28"/>
        <end position="111"/>
    </location>
</feature>
<dbReference type="InterPro" id="IPR052479">
    <property type="entry name" value="GPI-anchor_Adhesion_Reg"/>
</dbReference>
<comment type="caution">
    <text evidence="5">The sequence shown here is derived from an EMBL/GenBank/DDBJ whole genome shotgun (WGS) entry which is preliminary data.</text>
</comment>
<dbReference type="AlphaFoldDB" id="A0A179F1A7"/>
<evidence type="ECO:0000313" key="6">
    <source>
        <dbReference type="Proteomes" id="UP000078397"/>
    </source>
</evidence>
<dbReference type="Pfam" id="PF10342">
    <property type="entry name" value="Kre9_KNH"/>
    <property type="match status" value="1"/>
</dbReference>
<feature type="chain" id="PRO_5008101111" evidence="3">
    <location>
        <begin position="18"/>
        <end position="246"/>
    </location>
</feature>
<dbReference type="OrthoDB" id="5420143at2759"/>
<evidence type="ECO:0000256" key="1">
    <source>
        <dbReference type="ARBA" id="ARBA00022729"/>
    </source>
</evidence>
<dbReference type="PANTHER" id="PTHR35185">
    <property type="entry name" value="SERINE/THREONINE-RICH PROTEIN ADG2-RELATED"/>
    <property type="match status" value="1"/>
</dbReference>
<name>A0A179F1A7_METCM</name>
<accession>A0A179F1A7</accession>
<dbReference type="STRING" id="1380566.A0A179F1A7"/>
<dbReference type="Proteomes" id="UP000078397">
    <property type="component" value="Unassembled WGS sequence"/>
</dbReference>
<evidence type="ECO:0000313" key="5">
    <source>
        <dbReference type="EMBL" id="OAQ59208.1"/>
    </source>
</evidence>
<keyword evidence="1 3" id="KW-0732">Signal</keyword>
<evidence type="ECO:0000259" key="4">
    <source>
        <dbReference type="Pfam" id="PF10342"/>
    </source>
</evidence>
<feature type="region of interest" description="Disordered" evidence="2">
    <location>
        <begin position="122"/>
        <end position="192"/>
    </location>
</feature>
<evidence type="ECO:0000256" key="3">
    <source>
        <dbReference type="SAM" id="SignalP"/>
    </source>
</evidence>
<dbReference type="RefSeq" id="XP_018137263.1">
    <property type="nucleotide sequence ID" value="XM_018288639.1"/>
</dbReference>
<proteinExistence type="predicted"/>
<dbReference type="PANTHER" id="PTHR35185:SF1">
    <property type="entry name" value="UPF0619 GPI-ANCHORED MEMBRANE PROTEIN C1322.10"/>
    <property type="match status" value="1"/>
</dbReference>
<reference evidence="5 6" key="1">
    <citation type="journal article" date="2016" name="PLoS Pathog.">
        <title>Biosynthesis of antibiotic leucinostatins in bio-control fungus Purpureocillium lilacinum and their inhibition on phytophthora revealed by genome mining.</title>
        <authorList>
            <person name="Wang G."/>
            <person name="Liu Z."/>
            <person name="Lin R."/>
            <person name="Li E."/>
            <person name="Mao Z."/>
            <person name="Ling J."/>
            <person name="Yang Y."/>
            <person name="Yin W.B."/>
            <person name="Xie B."/>
        </authorList>
    </citation>
    <scope>NUCLEOTIDE SEQUENCE [LARGE SCALE GENOMIC DNA]</scope>
    <source>
        <strain evidence="5">170</strain>
    </source>
</reference>